<accession>A0A1S3SUV7</accession>
<dbReference type="Pfam" id="PF15302">
    <property type="entry name" value="P33MONOX"/>
    <property type="match status" value="1"/>
</dbReference>
<feature type="region of interest" description="Disordered" evidence="7">
    <location>
        <begin position="302"/>
        <end position="335"/>
    </location>
</feature>
<evidence type="ECO:0000313" key="9">
    <source>
        <dbReference type="RefSeq" id="XP_014068125.2"/>
    </source>
</evidence>
<organism evidence="8 9">
    <name type="scientific">Salmo salar</name>
    <name type="common">Atlantic salmon</name>
    <dbReference type="NCBI Taxonomy" id="8030"/>
    <lineage>
        <taxon>Eukaryota</taxon>
        <taxon>Metazoa</taxon>
        <taxon>Chordata</taxon>
        <taxon>Craniata</taxon>
        <taxon>Vertebrata</taxon>
        <taxon>Euteleostomi</taxon>
        <taxon>Actinopterygii</taxon>
        <taxon>Neopterygii</taxon>
        <taxon>Teleostei</taxon>
        <taxon>Protacanthopterygii</taxon>
        <taxon>Salmoniformes</taxon>
        <taxon>Salmonidae</taxon>
        <taxon>Salmoninae</taxon>
        <taxon>Salmo</taxon>
    </lineage>
</organism>
<dbReference type="PANTHER" id="PTHR28342">
    <property type="entry name" value="MONOOXYGENASE P33MONOX-RELATED"/>
    <property type="match status" value="1"/>
</dbReference>
<gene>
    <name evidence="9" type="primary">LOC106611948</name>
</gene>
<keyword evidence="9" id="KW-0503">Monooxygenase</keyword>
<dbReference type="Bgee" id="ENSSSAG00000005957">
    <property type="expression patterns" value="Expressed in heart and 25 other cell types or tissues"/>
</dbReference>
<sequence>MGSRQGDIPALESGVSGGFFGGFSSPIGMSRRAFSYDEALDAPMHSPPSDMCVNNPWKDPLIPQRKFKRIVEEDESGTEKTLNFSASQFNVATAAVPVKPPVPVVKAKASSLMNTLRIKHSQESLQRFELQAGLTEAGYTPHKGLSAEETRFHRLAEGHMPKLRMPSGDFKEDRLSTSAQSTPSGTPSVTPSVSPHASPILNRRSWFNSLSPAPFLTTSELGSPNFSPEMGGNEGGGAGGERWSFFGTSRPVVQKSSTDPGSETNTGFTLQSYFGVPKSNTTEGIKTQVNLMVDDPAKFNPPKIEISGIEGKRPPQTRPHKLKPRDMNVLTPSGF</sequence>
<protein>
    <recommendedName>
        <fullName evidence="3">Putative monooxygenase p33MONOX</fullName>
    </recommendedName>
</protein>
<dbReference type="STRING" id="8030.ENSSSAP00000012083"/>
<proteinExistence type="inferred from homology"/>
<feature type="region of interest" description="Disordered" evidence="7">
    <location>
        <begin position="161"/>
        <end position="197"/>
    </location>
</feature>
<evidence type="ECO:0000256" key="5">
    <source>
        <dbReference type="ARBA" id="ARBA00022857"/>
    </source>
</evidence>
<keyword evidence="8" id="KW-1185">Reference proteome</keyword>
<evidence type="ECO:0000313" key="8">
    <source>
        <dbReference type="Proteomes" id="UP001652741"/>
    </source>
</evidence>
<dbReference type="GO" id="GO:0004497">
    <property type="term" value="F:monooxygenase activity"/>
    <property type="evidence" value="ECO:0007669"/>
    <property type="project" value="UniProtKB-KW"/>
</dbReference>
<reference evidence="9" key="1">
    <citation type="submission" date="2025-08" db="UniProtKB">
        <authorList>
            <consortium name="RefSeq"/>
        </authorList>
    </citation>
    <scope>IDENTIFICATION</scope>
</reference>
<dbReference type="GeneID" id="106611948"/>
<keyword evidence="6" id="KW-0560">Oxidoreductase</keyword>
<evidence type="ECO:0000256" key="6">
    <source>
        <dbReference type="ARBA" id="ARBA00023002"/>
    </source>
</evidence>
<keyword evidence="4" id="KW-0963">Cytoplasm</keyword>
<dbReference type="GO" id="GO:0005737">
    <property type="term" value="C:cytoplasm"/>
    <property type="evidence" value="ECO:0007669"/>
    <property type="project" value="UniProtKB-SubCell"/>
</dbReference>
<comment type="subcellular location">
    <subcellularLocation>
        <location evidence="1">Cytoplasm</location>
    </subcellularLocation>
</comment>
<dbReference type="AlphaFoldDB" id="A0A1S3SUV7"/>
<evidence type="ECO:0000256" key="4">
    <source>
        <dbReference type="ARBA" id="ARBA00022490"/>
    </source>
</evidence>
<keyword evidence="5" id="KW-0521">NADP</keyword>
<dbReference type="RefSeq" id="XP_014068125.2">
    <property type="nucleotide sequence ID" value="XM_014212650.2"/>
</dbReference>
<dbReference type="PaxDb" id="8030-ENSSSAP00000012083"/>
<evidence type="ECO:0000256" key="2">
    <source>
        <dbReference type="ARBA" id="ARBA00008758"/>
    </source>
</evidence>
<feature type="compositionally biased region" description="Low complexity" evidence="7">
    <location>
        <begin position="181"/>
        <end position="197"/>
    </location>
</feature>
<dbReference type="InterPro" id="IPR026759">
    <property type="entry name" value="P33MONOX"/>
</dbReference>
<comment type="similarity">
    <text evidence="2">Belongs to the P33MONOX family.</text>
</comment>
<dbReference type="KEGG" id="sasa:106611948"/>
<dbReference type="PANTHER" id="PTHR28342:SF1">
    <property type="entry name" value="MONOOXYGENASE P33MONOX-RELATED"/>
    <property type="match status" value="1"/>
</dbReference>
<evidence type="ECO:0000256" key="3">
    <source>
        <dbReference type="ARBA" id="ARBA00016432"/>
    </source>
</evidence>
<name>A0A1S3SUV7_SALSA</name>
<dbReference type="Proteomes" id="UP001652741">
    <property type="component" value="Chromosome ssa09"/>
</dbReference>
<evidence type="ECO:0000256" key="1">
    <source>
        <dbReference type="ARBA" id="ARBA00004496"/>
    </source>
</evidence>
<evidence type="ECO:0000256" key="7">
    <source>
        <dbReference type="SAM" id="MobiDB-lite"/>
    </source>
</evidence>